<keyword evidence="2" id="KW-1185">Reference proteome</keyword>
<dbReference type="EMBL" id="JAUSVM010000001">
    <property type="protein sequence ID" value="MDQ0424843.1"/>
    <property type="molecule type" value="Genomic_DNA"/>
</dbReference>
<evidence type="ECO:0000313" key="1">
    <source>
        <dbReference type="EMBL" id="MDQ0424843.1"/>
    </source>
</evidence>
<comment type="caution">
    <text evidence="1">The sequence shown here is derived from an EMBL/GenBank/DDBJ whole genome shotgun (WGS) entry which is preliminary data.</text>
</comment>
<dbReference type="RefSeq" id="WP_226237237.1">
    <property type="nucleotide sequence ID" value="NZ_CP084585.1"/>
</dbReference>
<accession>A0ABU0GHQ2</accession>
<evidence type="ECO:0000313" key="2">
    <source>
        <dbReference type="Proteomes" id="UP001240250"/>
    </source>
</evidence>
<dbReference type="Proteomes" id="UP001240250">
    <property type="component" value="Unassembled WGS sequence"/>
</dbReference>
<protein>
    <recommendedName>
        <fullName evidence="3">Septum formation-related domain-containing protein</fullName>
    </recommendedName>
</protein>
<gene>
    <name evidence="1" type="ORF">JO380_001224</name>
</gene>
<evidence type="ECO:0008006" key="3">
    <source>
        <dbReference type="Google" id="ProtNLM"/>
    </source>
</evidence>
<sequence length="157" mass="15596">MLVAAGVGALVVLAVAAVVGTRAVTAARSRPLPADVTAPTSAHVVQLVTGSCVAALPADGEVARVDVVPCAQPHAAQVVAQYAFDPAAVWPGQAGADARVARACVLSEDEQAAGVRVVTWAPTEQGWGRGDRTGLCLAVPPSPVTGSFLDGSATPAP</sequence>
<proteinExistence type="predicted"/>
<name>A0ABU0GHQ2_9CELL</name>
<reference evidence="1 2" key="1">
    <citation type="submission" date="2023-07" db="EMBL/GenBank/DDBJ databases">
        <title>Sequencing the genomes of 1000 actinobacteria strains.</title>
        <authorList>
            <person name="Klenk H.-P."/>
        </authorList>
    </citation>
    <scope>NUCLEOTIDE SEQUENCE [LARGE SCALE GENOMIC DNA]</scope>
    <source>
        <strain evidence="1 2">DSM 14785</strain>
    </source>
</reference>
<organism evidence="1 2">
    <name type="scientific">Cellulomonas iranensis</name>
    <dbReference type="NCBI Taxonomy" id="76862"/>
    <lineage>
        <taxon>Bacteria</taxon>
        <taxon>Bacillati</taxon>
        <taxon>Actinomycetota</taxon>
        <taxon>Actinomycetes</taxon>
        <taxon>Micrococcales</taxon>
        <taxon>Cellulomonadaceae</taxon>
        <taxon>Cellulomonas</taxon>
    </lineage>
</organism>